<dbReference type="InterPro" id="IPR009061">
    <property type="entry name" value="DNA-bd_dom_put_sf"/>
</dbReference>
<dbReference type="PANTHER" id="PTHR30204:SF94">
    <property type="entry name" value="HEAVY METAL-DEPENDENT TRANSCRIPTIONAL REGULATOR HI_0293-RELATED"/>
    <property type="match status" value="1"/>
</dbReference>
<dbReference type="SUPFAM" id="SSF46955">
    <property type="entry name" value="Putative DNA-binding domain"/>
    <property type="match status" value="1"/>
</dbReference>
<accession>A0A7W2FTJ4</accession>
<feature type="domain" description="HTH merR-type" evidence="4">
    <location>
        <begin position="1"/>
        <end position="68"/>
    </location>
</feature>
<keyword evidence="3" id="KW-0804">Transcription</keyword>
<keyword evidence="6" id="KW-1185">Reference proteome</keyword>
<evidence type="ECO:0000313" key="5">
    <source>
        <dbReference type="EMBL" id="MBA5763996.1"/>
    </source>
</evidence>
<dbReference type="GO" id="GO:0003700">
    <property type="term" value="F:DNA-binding transcription factor activity"/>
    <property type="evidence" value="ECO:0007669"/>
    <property type="project" value="InterPro"/>
</dbReference>
<dbReference type="InterPro" id="IPR000551">
    <property type="entry name" value="MerR-type_HTH_dom"/>
</dbReference>
<evidence type="ECO:0000259" key="4">
    <source>
        <dbReference type="PROSITE" id="PS50937"/>
    </source>
</evidence>
<dbReference type="GO" id="GO:0003677">
    <property type="term" value="F:DNA binding"/>
    <property type="evidence" value="ECO:0007669"/>
    <property type="project" value="UniProtKB-KW"/>
</dbReference>
<dbReference type="SMART" id="SM00422">
    <property type="entry name" value="HTH_MERR"/>
    <property type="match status" value="1"/>
</dbReference>
<dbReference type="PRINTS" id="PR00040">
    <property type="entry name" value="HTHMERR"/>
</dbReference>
<proteinExistence type="predicted"/>
<evidence type="ECO:0000313" key="6">
    <source>
        <dbReference type="Proteomes" id="UP000571701"/>
    </source>
</evidence>
<comment type="caution">
    <text evidence="5">The sequence shown here is derived from an EMBL/GenBank/DDBJ whole genome shotgun (WGS) entry which is preliminary data.</text>
</comment>
<dbReference type="PROSITE" id="PS50937">
    <property type="entry name" value="HTH_MERR_2"/>
    <property type="match status" value="1"/>
</dbReference>
<dbReference type="EMBL" id="JACFYF010000013">
    <property type="protein sequence ID" value="MBA5763996.1"/>
    <property type="molecule type" value="Genomic_DNA"/>
</dbReference>
<keyword evidence="1" id="KW-0805">Transcription regulation</keyword>
<evidence type="ECO:0000256" key="2">
    <source>
        <dbReference type="ARBA" id="ARBA00023125"/>
    </source>
</evidence>
<name>A0A7W2FTJ4_9VIBR</name>
<dbReference type="Proteomes" id="UP000571701">
    <property type="component" value="Unassembled WGS sequence"/>
</dbReference>
<dbReference type="Gene3D" id="1.10.1660.10">
    <property type="match status" value="1"/>
</dbReference>
<dbReference type="AlphaFoldDB" id="A0A7W2FTJ4"/>
<reference evidence="5 6" key="1">
    <citation type="submission" date="2020-07" db="EMBL/GenBank/DDBJ databases">
        <title>Vibrio marinisediminis sp. nov., isolated from marine sediment.</title>
        <authorList>
            <person name="Ji X."/>
        </authorList>
    </citation>
    <scope>NUCLEOTIDE SEQUENCE [LARGE SCALE GENOMIC DNA]</scope>
    <source>
        <strain evidence="5 6">404</strain>
    </source>
</reference>
<keyword evidence="2" id="KW-0238">DNA-binding</keyword>
<gene>
    <name evidence="5" type="ORF">H2O73_16650</name>
</gene>
<evidence type="ECO:0000256" key="3">
    <source>
        <dbReference type="ARBA" id="ARBA00023163"/>
    </source>
</evidence>
<protein>
    <submittedName>
        <fullName evidence="5">MerR family transcriptional regulator</fullName>
    </submittedName>
</protein>
<dbReference type="Pfam" id="PF13411">
    <property type="entry name" value="MerR_1"/>
    <property type="match status" value="1"/>
</dbReference>
<dbReference type="RefSeq" id="WP_182110055.1">
    <property type="nucleotide sequence ID" value="NZ_JACFYF010000013.1"/>
</dbReference>
<organism evidence="5 6">
    <name type="scientific">Vibrio marinisediminis</name>
    <dbReference type="NCBI Taxonomy" id="2758441"/>
    <lineage>
        <taxon>Bacteria</taxon>
        <taxon>Pseudomonadati</taxon>
        <taxon>Pseudomonadota</taxon>
        <taxon>Gammaproteobacteria</taxon>
        <taxon>Vibrionales</taxon>
        <taxon>Vibrionaceae</taxon>
        <taxon>Vibrio</taxon>
    </lineage>
</organism>
<dbReference type="PANTHER" id="PTHR30204">
    <property type="entry name" value="REDOX-CYCLING DRUG-SENSING TRANSCRIPTIONAL ACTIVATOR SOXR"/>
    <property type="match status" value="1"/>
</dbReference>
<evidence type="ECO:0000256" key="1">
    <source>
        <dbReference type="ARBA" id="ARBA00023015"/>
    </source>
</evidence>
<dbReference type="InterPro" id="IPR047057">
    <property type="entry name" value="MerR_fam"/>
</dbReference>
<sequence length="116" mass="13191">MFIGEVSKKTGASPKAIRLYESLGLLVQIKREGTYRVYDQGDVEFIKLIREAQTLGVSLSDLKKLLVGRNELDWSTVIVFLAEKQKKIDIEIASLEIKKEKIATYNQQIKECLDSD</sequence>